<feature type="compositionally biased region" description="Basic and acidic residues" evidence="1">
    <location>
        <begin position="53"/>
        <end position="88"/>
    </location>
</feature>
<evidence type="ECO:0000256" key="1">
    <source>
        <dbReference type="SAM" id="MobiDB-lite"/>
    </source>
</evidence>
<feature type="compositionally biased region" description="Low complexity" evidence="1">
    <location>
        <begin position="113"/>
        <end position="128"/>
    </location>
</feature>
<evidence type="ECO:0000256" key="2">
    <source>
        <dbReference type="SAM" id="SignalP"/>
    </source>
</evidence>
<name>A0A1V6S3M1_9EURO</name>
<sequence>MARFSLSFIAIFLVLAVFTISMPTKRDQQTPTQMLGLDGTVGKLMHATSLMDGLDKNGSSEEEKQKAHDAAESNQKKQEAKVAAKLAEKAGAVDQPPVPATSTKKLSSGDFMTPTATPTPKPTSQANALGNIPIIGGLLGGAGGGL</sequence>
<proteinExistence type="predicted"/>
<feature type="signal peptide" evidence="2">
    <location>
        <begin position="1"/>
        <end position="21"/>
    </location>
</feature>
<evidence type="ECO:0000313" key="3">
    <source>
        <dbReference type="EMBL" id="OQE08446.1"/>
    </source>
</evidence>
<dbReference type="OrthoDB" id="4368889at2759"/>
<feature type="chain" id="PRO_5012144589" description="SMP domain-containing protein" evidence="2">
    <location>
        <begin position="22"/>
        <end position="146"/>
    </location>
</feature>
<dbReference type="EMBL" id="MDYP01000009">
    <property type="protein sequence ID" value="OQE08446.1"/>
    <property type="molecule type" value="Genomic_DNA"/>
</dbReference>
<evidence type="ECO:0000313" key="4">
    <source>
        <dbReference type="Proteomes" id="UP000191518"/>
    </source>
</evidence>
<gene>
    <name evidence="3" type="ORF">PENVUL_c009G08670</name>
</gene>
<protein>
    <recommendedName>
        <fullName evidence="5">SMP domain-containing protein</fullName>
    </recommendedName>
</protein>
<feature type="region of interest" description="Disordered" evidence="1">
    <location>
        <begin position="48"/>
        <end position="128"/>
    </location>
</feature>
<evidence type="ECO:0008006" key="5">
    <source>
        <dbReference type="Google" id="ProtNLM"/>
    </source>
</evidence>
<keyword evidence="2" id="KW-0732">Signal</keyword>
<comment type="caution">
    <text evidence="3">The sequence shown here is derived from an EMBL/GenBank/DDBJ whole genome shotgun (WGS) entry which is preliminary data.</text>
</comment>
<dbReference type="AlphaFoldDB" id="A0A1V6S3M1"/>
<accession>A0A1V6S3M1</accession>
<keyword evidence="4" id="KW-1185">Reference proteome</keyword>
<reference evidence="4" key="1">
    <citation type="journal article" date="2017" name="Nat. Microbiol.">
        <title>Global analysis of biosynthetic gene clusters reveals vast potential of secondary metabolite production in Penicillium species.</title>
        <authorList>
            <person name="Nielsen J.C."/>
            <person name="Grijseels S."/>
            <person name="Prigent S."/>
            <person name="Ji B."/>
            <person name="Dainat J."/>
            <person name="Nielsen K.F."/>
            <person name="Frisvad J.C."/>
            <person name="Workman M."/>
            <person name="Nielsen J."/>
        </authorList>
    </citation>
    <scope>NUCLEOTIDE SEQUENCE [LARGE SCALE GENOMIC DNA]</scope>
    <source>
        <strain evidence="4">IBT 29486</strain>
    </source>
</reference>
<dbReference type="Proteomes" id="UP000191518">
    <property type="component" value="Unassembled WGS sequence"/>
</dbReference>
<organism evidence="3 4">
    <name type="scientific">Penicillium vulpinum</name>
    <dbReference type="NCBI Taxonomy" id="29845"/>
    <lineage>
        <taxon>Eukaryota</taxon>
        <taxon>Fungi</taxon>
        <taxon>Dikarya</taxon>
        <taxon>Ascomycota</taxon>
        <taxon>Pezizomycotina</taxon>
        <taxon>Eurotiomycetes</taxon>
        <taxon>Eurotiomycetidae</taxon>
        <taxon>Eurotiales</taxon>
        <taxon>Aspergillaceae</taxon>
        <taxon>Penicillium</taxon>
    </lineage>
</organism>